<dbReference type="PANTHER" id="PTHR48229:SF1">
    <property type="entry name" value="ALPHA METHYLACYL-COA RACEMASE-RELATED"/>
    <property type="match status" value="1"/>
</dbReference>
<dbReference type="InterPro" id="IPR003673">
    <property type="entry name" value="CoA-Trfase_fam_III"/>
</dbReference>
<dbReference type="PANTHER" id="PTHR48229">
    <property type="entry name" value="CAIB/BAIF FAMILY ENZYME (AFU_ORTHOLOGUE AFUA_1G05360)-RELATED"/>
    <property type="match status" value="1"/>
</dbReference>
<evidence type="ECO:0000313" key="2">
    <source>
        <dbReference type="EMBL" id="OAA75008.1"/>
    </source>
</evidence>
<proteinExistence type="inferred from homology"/>
<gene>
    <name evidence="2" type="ORF">LEL_06996</name>
</gene>
<dbReference type="Pfam" id="PF02515">
    <property type="entry name" value="CoA_transf_3"/>
    <property type="match status" value="1"/>
</dbReference>
<evidence type="ECO:0000313" key="3">
    <source>
        <dbReference type="Proteomes" id="UP000076881"/>
    </source>
</evidence>
<dbReference type="InterPro" id="IPR023606">
    <property type="entry name" value="CoA-Trfase_III_dom_1_sf"/>
</dbReference>
<dbReference type="GO" id="GO:0016740">
    <property type="term" value="F:transferase activity"/>
    <property type="evidence" value="ECO:0007669"/>
    <property type="project" value="UniProtKB-KW"/>
</dbReference>
<sequence>MTAKTTSRGGFGPGTFIDTEYSPLPAECRRLLHHFAEVSPGFTTDDSALESVDFYGGDLPIIPGPLKSQAMSAVCHAMIGVVGKEICALRGIDTGKISIDVDKAGLYPATPALVSIGEKGLAEIQKDGTTRRVGKDLDQGVLTKNNMHFRSWAIYPTKDPQVWYQIMGNLNPPAFLKAYNLDPDAVASTRDEAYNIIKAEIIKYSAAELDQKNMEHGFCGQTCYTPAQWRETSMGQRLRAHPMINYRRVALGADLPPVPFQSNKDDQRPLAGIKVIELARVIAGPAMGAALASLGADVIKVQSPNLPDLQALSVQLTAGKRTYALDLTVEADKKKLHALIEGADVIIQAFRLRSLERKGFGLEDVLEKARARGKGIVYVDLNCYGPDGYYAERPGFQQIADAASGCSYVCGKAYGFDEGVGVLPSLPIADMLSGAVGVIDTMLALRDRAKHGGSYHANVSLTAVDAAQLEEAVGLYQPEIVKKIQDRYQFGPMTPDLHVEELLYVLGKAWEENSDVLGRDGYMAHFSETAWGKDHAILSPIVAYGNGSATPRWLHGPVPYCASTSEEWA</sequence>
<dbReference type="Proteomes" id="UP000076881">
    <property type="component" value="Unassembled WGS sequence"/>
</dbReference>
<dbReference type="EMBL" id="AZHF01000005">
    <property type="protein sequence ID" value="OAA75008.1"/>
    <property type="molecule type" value="Genomic_DNA"/>
</dbReference>
<reference evidence="2 3" key="1">
    <citation type="journal article" date="2016" name="Genome Biol. Evol.">
        <title>Divergent and convergent evolution of fungal pathogenicity.</title>
        <authorList>
            <person name="Shang Y."/>
            <person name="Xiao G."/>
            <person name="Zheng P."/>
            <person name="Cen K."/>
            <person name="Zhan S."/>
            <person name="Wang C."/>
        </authorList>
    </citation>
    <scope>NUCLEOTIDE SEQUENCE [LARGE SCALE GENOMIC DNA]</scope>
    <source>
        <strain evidence="2 3">RCEF 1005</strain>
    </source>
</reference>
<name>A0A162KHI4_CORDF</name>
<protein>
    <submittedName>
        <fullName evidence="2">CoA-transferase family III domain protein</fullName>
    </submittedName>
</protein>
<comment type="similarity">
    <text evidence="1">Belongs to the CoA-transferase III family.</text>
</comment>
<accession>A0A162KHI4</accession>
<keyword evidence="2" id="KW-0808">Transferase</keyword>
<dbReference type="SUPFAM" id="SSF89796">
    <property type="entry name" value="CoA-transferase family III (CaiB/BaiF)"/>
    <property type="match status" value="2"/>
</dbReference>
<dbReference type="AlphaFoldDB" id="A0A162KHI4"/>
<dbReference type="Gene3D" id="3.40.50.10540">
    <property type="entry name" value="Crotonobetainyl-coa:carnitine coa-transferase, domain 1"/>
    <property type="match status" value="1"/>
</dbReference>
<dbReference type="InterPro" id="IPR052985">
    <property type="entry name" value="CoA-trans_III_biosynth/detox"/>
</dbReference>
<keyword evidence="3" id="KW-1185">Reference proteome</keyword>
<evidence type="ECO:0000256" key="1">
    <source>
        <dbReference type="ARBA" id="ARBA00008383"/>
    </source>
</evidence>
<dbReference type="STRING" id="1081108.A0A162KHI4"/>
<organism evidence="2 3">
    <name type="scientific">Akanthomyces lecanii RCEF 1005</name>
    <dbReference type="NCBI Taxonomy" id="1081108"/>
    <lineage>
        <taxon>Eukaryota</taxon>
        <taxon>Fungi</taxon>
        <taxon>Dikarya</taxon>
        <taxon>Ascomycota</taxon>
        <taxon>Pezizomycotina</taxon>
        <taxon>Sordariomycetes</taxon>
        <taxon>Hypocreomycetidae</taxon>
        <taxon>Hypocreales</taxon>
        <taxon>Cordycipitaceae</taxon>
        <taxon>Akanthomyces</taxon>
        <taxon>Cordyceps confragosa</taxon>
    </lineage>
</organism>
<comment type="caution">
    <text evidence="2">The sequence shown here is derived from an EMBL/GenBank/DDBJ whole genome shotgun (WGS) entry which is preliminary data.</text>
</comment>
<dbReference type="OrthoDB" id="2308815at2759"/>